<dbReference type="AlphaFoldDB" id="A0A368RJD1"/>
<sequence>MVGGDGGLVDASARSRPVLVPYPSHQRLRALSSSRIGADAGHDSLPRWVPAGWVHARVRGGNRRRWRPGLVRLVWGRASSRERTSACSPSARSRHQPWQVRVSSSERRGRTASGGKRPIPGSGWAGCIR</sequence>
<reference evidence="2" key="2">
    <citation type="submission" date="2015-07" db="EMBL/GenBank/DDBJ databases">
        <authorList>
            <person name="Noorani M."/>
        </authorList>
    </citation>
    <scope>NUCLEOTIDE SEQUENCE</scope>
    <source>
        <strain evidence="2">Yugu1</strain>
    </source>
</reference>
<proteinExistence type="predicted"/>
<name>A0A368RJD1_SETIT</name>
<feature type="region of interest" description="Disordered" evidence="1">
    <location>
        <begin position="81"/>
        <end position="129"/>
    </location>
</feature>
<reference evidence="2" key="1">
    <citation type="journal article" date="2012" name="Nat. Biotechnol.">
        <title>Reference genome sequence of the model plant Setaria.</title>
        <authorList>
            <person name="Bennetzen J.L."/>
            <person name="Schmutz J."/>
            <person name="Wang H."/>
            <person name="Percifield R."/>
            <person name="Hawkins J."/>
            <person name="Pontaroli A.C."/>
            <person name="Estep M."/>
            <person name="Feng L."/>
            <person name="Vaughn J.N."/>
            <person name="Grimwood J."/>
            <person name="Jenkins J."/>
            <person name="Barry K."/>
            <person name="Lindquist E."/>
            <person name="Hellsten U."/>
            <person name="Deshpande S."/>
            <person name="Wang X."/>
            <person name="Wu X."/>
            <person name="Mitros T."/>
            <person name="Triplett J."/>
            <person name="Yang X."/>
            <person name="Ye C.Y."/>
            <person name="Mauro-Herrera M."/>
            <person name="Wang L."/>
            <person name="Li P."/>
            <person name="Sharma M."/>
            <person name="Sharma R."/>
            <person name="Ronald P.C."/>
            <person name="Panaud O."/>
            <person name="Kellogg E.A."/>
            <person name="Brutnell T.P."/>
            <person name="Doust A.N."/>
            <person name="Tuskan G.A."/>
            <person name="Rokhsar D."/>
            <person name="Devos K.M."/>
        </authorList>
    </citation>
    <scope>NUCLEOTIDE SEQUENCE [LARGE SCALE GENOMIC DNA]</scope>
    <source>
        <strain evidence="2">Yugu1</strain>
    </source>
</reference>
<protein>
    <submittedName>
        <fullName evidence="2">Uncharacterized protein</fullName>
    </submittedName>
</protein>
<accession>A0A368RJD1</accession>
<evidence type="ECO:0000313" key="2">
    <source>
        <dbReference type="EMBL" id="RCV30243.1"/>
    </source>
</evidence>
<gene>
    <name evidence="2" type="ORF">SETIT_6G078600v2</name>
</gene>
<evidence type="ECO:0000256" key="1">
    <source>
        <dbReference type="SAM" id="MobiDB-lite"/>
    </source>
</evidence>
<dbReference type="EMBL" id="CM003533">
    <property type="protein sequence ID" value="RCV30243.1"/>
    <property type="molecule type" value="Genomic_DNA"/>
</dbReference>
<organism evidence="2">
    <name type="scientific">Setaria italica</name>
    <name type="common">Foxtail millet</name>
    <name type="synonym">Panicum italicum</name>
    <dbReference type="NCBI Taxonomy" id="4555"/>
    <lineage>
        <taxon>Eukaryota</taxon>
        <taxon>Viridiplantae</taxon>
        <taxon>Streptophyta</taxon>
        <taxon>Embryophyta</taxon>
        <taxon>Tracheophyta</taxon>
        <taxon>Spermatophyta</taxon>
        <taxon>Magnoliopsida</taxon>
        <taxon>Liliopsida</taxon>
        <taxon>Poales</taxon>
        <taxon>Poaceae</taxon>
        <taxon>PACMAD clade</taxon>
        <taxon>Panicoideae</taxon>
        <taxon>Panicodae</taxon>
        <taxon>Paniceae</taxon>
        <taxon>Cenchrinae</taxon>
        <taxon>Setaria</taxon>
    </lineage>
</organism>